<keyword evidence="8" id="KW-0472">Membrane</keyword>
<evidence type="ECO:0000256" key="7">
    <source>
        <dbReference type="ARBA" id="ARBA00023134"/>
    </source>
</evidence>
<dbReference type="InterPro" id="IPR057289">
    <property type="entry name" value="Rab1/Ypt1"/>
</dbReference>
<dbReference type="SUPFAM" id="SSF52540">
    <property type="entry name" value="P-loop containing nucleoside triphosphate hydrolases"/>
    <property type="match status" value="1"/>
</dbReference>
<dbReference type="FunFam" id="3.40.50.300:FF:000363">
    <property type="entry name" value="Secretion related GTPase srgA"/>
    <property type="match status" value="1"/>
</dbReference>
<evidence type="ECO:0000256" key="1">
    <source>
        <dbReference type="ARBA" id="ARBA00004342"/>
    </source>
</evidence>
<gene>
    <name evidence="15" type="ORF">FNF27_03635</name>
    <name evidence="14" type="ORF">FNF28_02702</name>
    <name evidence="12" type="ORF">FNF29_05241</name>
    <name evidence="13" type="ORF">FNF31_03466</name>
</gene>
<keyword evidence="6" id="KW-0653">Protein transport</keyword>
<dbReference type="SMART" id="SM00176">
    <property type="entry name" value="RAN"/>
    <property type="match status" value="1"/>
</dbReference>
<evidence type="ECO:0000256" key="5">
    <source>
        <dbReference type="ARBA" id="ARBA00022741"/>
    </source>
</evidence>
<evidence type="ECO:0000313" key="17">
    <source>
        <dbReference type="Proteomes" id="UP000323011"/>
    </source>
</evidence>
<dbReference type="Proteomes" id="UP000325113">
    <property type="component" value="Unassembled WGS sequence"/>
</dbReference>
<sequence>MAATEYDALFKLLLIGDSGVGKSSLLMRFAENSFTGQYLSTIGVDFKIKTIDLDGKRVKLQIWDTAGQERFRVIASSYYRGAHGIIVVYDITDAETFANVKTWLGEIEKHGTEGVKTLLVGNKSDLEDKRAVPYDEAKAFADEHGMPFLETSAKDDEGVEEAFMEMARQIKEKLADAGGDGDAGEGVVIDGKRGTSSGGGGCC</sequence>
<evidence type="ECO:0000313" key="15">
    <source>
        <dbReference type="EMBL" id="KAA0174920.1"/>
    </source>
</evidence>
<dbReference type="OrthoDB" id="9989112at2759"/>
<dbReference type="EMBL" id="VLTO01000018">
    <property type="protein sequence ID" value="KAA0174920.1"/>
    <property type="molecule type" value="Genomic_DNA"/>
</dbReference>
<feature type="region of interest" description="Disordered" evidence="11">
    <location>
        <begin position="176"/>
        <end position="203"/>
    </location>
</feature>
<evidence type="ECO:0000313" key="12">
    <source>
        <dbReference type="EMBL" id="KAA0150438.1"/>
    </source>
</evidence>
<protein>
    <submittedName>
        <fullName evidence="13">Uncharacterized protein</fullName>
    </submittedName>
</protein>
<dbReference type="NCBIfam" id="TIGR00231">
    <property type="entry name" value="small_GTP"/>
    <property type="match status" value="1"/>
</dbReference>
<reference evidence="16 17" key="1">
    <citation type="submission" date="2019-07" db="EMBL/GenBank/DDBJ databases">
        <title>Genomes of Cafeteria roenbergensis.</title>
        <authorList>
            <person name="Fischer M.G."/>
            <person name="Hackl T."/>
            <person name="Roman M."/>
        </authorList>
    </citation>
    <scope>NUCLEOTIDE SEQUENCE [LARGE SCALE GENOMIC DNA]</scope>
    <source>
        <strain evidence="12 17">BVI</strain>
        <strain evidence="13 19">Cflag</strain>
        <strain evidence="15 16">E4-10P</strain>
        <strain evidence="14 18">RCC970-E3</strain>
    </source>
</reference>
<evidence type="ECO:0000256" key="3">
    <source>
        <dbReference type="ARBA" id="ARBA00022448"/>
    </source>
</evidence>
<dbReference type="GO" id="GO:0005525">
    <property type="term" value="F:GTP binding"/>
    <property type="evidence" value="ECO:0007669"/>
    <property type="project" value="UniProtKB-KW"/>
</dbReference>
<dbReference type="OMA" id="TQMAKDF"/>
<dbReference type="PRINTS" id="PR00449">
    <property type="entry name" value="RASTRNSFRMNG"/>
</dbReference>
<dbReference type="SMART" id="SM00177">
    <property type="entry name" value="ARF"/>
    <property type="match status" value="1"/>
</dbReference>
<dbReference type="SMART" id="SM00174">
    <property type="entry name" value="RHO"/>
    <property type="match status" value="1"/>
</dbReference>
<dbReference type="InterPro" id="IPR005225">
    <property type="entry name" value="Small_GTP-bd"/>
</dbReference>
<dbReference type="Proteomes" id="UP000322899">
    <property type="component" value="Unassembled WGS sequence"/>
</dbReference>
<comment type="subcellular location">
    <subcellularLocation>
        <location evidence="1">Cell membrane</location>
        <topology evidence="1">Lipid-anchor</topology>
        <orientation evidence="1">Cytoplasmic side</orientation>
    </subcellularLocation>
</comment>
<keyword evidence="10" id="KW-0636">Prenylation</keyword>
<dbReference type="PROSITE" id="PS51417">
    <property type="entry name" value="ARF"/>
    <property type="match status" value="1"/>
</dbReference>
<dbReference type="Proteomes" id="UP000323011">
    <property type="component" value="Unassembled WGS sequence"/>
</dbReference>
<evidence type="ECO:0000313" key="16">
    <source>
        <dbReference type="Proteomes" id="UP000322899"/>
    </source>
</evidence>
<evidence type="ECO:0000256" key="10">
    <source>
        <dbReference type="ARBA" id="ARBA00023289"/>
    </source>
</evidence>
<dbReference type="SMART" id="SM00175">
    <property type="entry name" value="RAB"/>
    <property type="match status" value="1"/>
</dbReference>
<evidence type="ECO:0000256" key="2">
    <source>
        <dbReference type="ARBA" id="ARBA00006270"/>
    </source>
</evidence>
<proteinExistence type="inferred from homology"/>
<dbReference type="CDD" id="cd01869">
    <property type="entry name" value="Rab1_Ypt1"/>
    <property type="match status" value="1"/>
</dbReference>
<name>A0A5A8DA02_CAFRO</name>
<dbReference type="InterPro" id="IPR050227">
    <property type="entry name" value="Rab"/>
</dbReference>
<keyword evidence="9" id="KW-0449">Lipoprotein</keyword>
<dbReference type="AlphaFoldDB" id="A0A5A8DA02"/>
<keyword evidence="4" id="KW-1003">Cell membrane</keyword>
<dbReference type="PROSITE" id="PS51420">
    <property type="entry name" value="RHO"/>
    <property type="match status" value="1"/>
</dbReference>
<dbReference type="PROSITE" id="PS51419">
    <property type="entry name" value="RAB"/>
    <property type="match status" value="1"/>
</dbReference>
<comment type="similarity">
    <text evidence="2">Belongs to the small GTPase superfamily. Rab family.</text>
</comment>
<evidence type="ECO:0000313" key="14">
    <source>
        <dbReference type="EMBL" id="KAA0167634.1"/>
    </source>
</evidence>
<dbReference type="InterPro" id="IPR001806">
    <property type="entry name" value="Small_GTPase"/>
</dbReference>
<dbReference type="Pfam" id="PF00071">
    <property type="entry name" value="Ras"/>
    <property type="match status" value="1"/>
</dbReference>
<dbReference type="EMBL" id="VLTM01000030">
    <property type="protein sequence ID" value="KAA0162055.1"/>
    <property type="molecule type" value="Genomic_DNA"/>
</dbReference>
<dbReference type="EMBL" id="VLTN01000034">
    <property type="protein sequence ID" value="KAA0150438.1"/>
    <property type="molecule type" value="Genomic_DNA"/>
</dbReference>
<keyword evidence="3" id="KW-0813">Transport</keyword>
<evidence type="ECO:0000256" key="6">
    <source>
        <dbReference type="ARBA" id="ARBA00022927"/>
    </source>
</evidence>
<organism evidence="13 19">
    <name type="scientific">Cafeteria roenbergensis</name>
    <name type="common">Marine flagellate</name>
    <dbReference type="NCBI Taxonomy" id="33653"/>
    <lineage>
        <taxon>Eukaryota</taxon>
        <taxon>Sar</taxon>
        <taxon>Stramenopiles</taxon>
        <taxon>Bigyra</taxon>
        <taxon>Opalozoa</taxon>
        <taxon>Bicosoecida</taxon>
        <taxon>Cafeteriaceae</taxon>
        <taxon>Cafeteria</taxon>
    </lineage>
</organism>
<evidence type="ECO:0000256" key="11">
    <source>
        <dbReference type="SAM" id="MobiDB-lite"/>
    </source>
</evidence>
<evidence type="ECO:0000313" key="19">
    <source>
        <dbReference type="Proteomes" id="UP000325113"/>
    </source>
</evidence>
<evidence type="ECO:0000256" key="4">
    <source>
        <dbReference type="ARBA" id="ARBA00022475"/>
    </source>
</evidence>
<dbReference type="PROSITE" id="PS51421">
    <property type="entry name" value="RAS"/>
    <property type="match status" value="1"/>
</dbReference>
<evidence type="ECO:0000313" key="13">
    <source>
        <dbReference type="EMBL" id="KAA0162055.1"/>
    </source>
</evidence>
<dbReference type="PANTHER" id="PTHR47977">
    <property type="entry name" value="RAS-RELATED PROTEIN RAB"/>
    <property type="match status" value="1"/>
</dbReference>
<dbReference type="InterPro" id="IPR027417">
    <property type="entry name" value="P-loop_NTPase"/>
</dbReference>
<keyword evidence="5" id="KW-0547">Nucleotide-binding</keyword>
<evidence type="ECO:0000313" key="18">
    <source>
        <dbReference type="Proteomes" id="UP000324907"/>
    </source>
</evidence>
<keyword evidence="7" id="KW-0342">GTP-binding</keyword>
<dbReference type="GO" id="GO:0015031">
    <property type="term" value="P:protein transport"/>
    <property type="evidence" value="ECO:0007669"/>
    <property type="project" value="UniProtKB-KW"/>
</dbReference>
<keyword evidence="17" id="KW-1185">Reference proteome</keyword>
<evidence type="ECO:0000256" key="8">
    <source>
        <dbReference type="ARBA" id="ARBA00023136"/>
    </source>
</evidence>
<dbReference type="GO" id="GO:0005886">
    <property type="term" value="C:plasma membrane"/>
    <property type="evidence" value="ECO:0007669"/>
    <property type="project" value="UniProtKB-SubCell"/>
</dbReference>
<dbReference type="SMART" id="SM00173">
    <property type="entry name" value="RAS"/>
    <property type="match status" value="1"/>
</dbReference>
<comment type="caution">
    <text evidence="13">The sequence shown here is derived from an EMBL/GenBank/DDBJ whole genome shotgun (WGS) entry which is preliminary data.</text>
</comment>
<evidence type="ECO:0000256" key="9">
    <source>
        <dbReference type="ARBA" id="ARBA00023288"/>
    </source>
</evidence>
<dbReference type="Proteomes" id="UP000324907">
    <property type="component" value="Unassembled WGS sequence"/>
</dbReference>
<dbReference type="Gene3D" id="3.40.50.300">
    <property type="entry name" value="P-loop containing nucleotide triphosphate hydrolases"/>
    <property type="match status" value="1"/>
</dbReference>
<accession>A0A5A8DA02</accession>
<dbReference type="GO" id="GO:0003924">
    <property type="term" value="F:GTPase activity"/>
    <property type="evidence" value="ECO:0007669"/>
    <property type="project" value="InterPro"/>
</dbReference>
<dbReference type="EMBL" id="VLTL01000032">
    <property type="protein sequence ID" value="KAA0167634.1"/>
    <property type="molecule type" value="Genomic_DNA"/>
</dbReference>